<evidence type="ECO:0000313" key="2">
    <source>
        <dbReference type="EMBL" id="GBG61334.1"/>
    </source>
</evidence>
<comment type="caution">
    <text evidence="2">The sequence shown here is derived from an EMBL/GenBank/DDBJ whole genome shotgun (WGS) entry which is preliminary data.</text>
</comment>
<name>A0A388JU52_CHABU</name>
<proteinExistence type="predicted"/>
<protein>
    <submittedName>
        <fullName evidence="2">Uncharacterized protein</fullName>
    </submittedName>
</protein>
<evidence type="ECO:0000256" key="1">
    <source>
        <dbReference type="SAM" id="MobiDB-lite"/>
    </source>
</evidence>
<accession>A0A388JU52</accession>
<dbReference type="EMBL" id="BFEA01000019">
    <property type="protein sequence ID" value="GBG61334.1"/>
    <property type="molecule type" value="Genomic_DNA"/>
</dbReference>
<dbReference type="Proteomes" id="UP000265515">
    <property type="component" value="Unassembled WGS sequence"/>
</dbReference>
<dbReference type="Gramene" id="GBG61334">
    <property type="protein sequence ID" value="GBG61334"/>
    <property type="gene ID" value="CBR_g20369"/>
</dbReference>
<feature type="compositionally biased region" description="Basic and acidic residues" evidence="1">
    <location>
        <begin position="34"/>
        <end position="70"/>
    </location>
</feature>
<dbReference type="AlphaFoldDB" id="A0A388JU52"/>
<reference evidence="2 3" key="1">
    <citation type="journal article" date="2018" name="Cell">
        <title>The Chara Genome: Secondary Complexity and Implications for Plant Terrestrialization.</title>
        <authorList>
            <person name="Nishiyama T."/>
            <person name="Sakayama H."/>
            <person name="Vries J.D."/>
            <person name="Buschmann H."/>
            <person name="Saint-Marcoux D."/>
            <person name="Ullrich K.K."/>
            <person name="Haas F.B."/>
            <person name="Vanderstraeten L."/>
            <person name="Becker D."/>
            <person name="Lang D."/>
            <person name="Vosolsobe S."/>
            <person name="Rombauts S."/>
            <person name="Wilhelmsson P.K.I."/>
            <person name="Janitza P."/>
            <person name="Kern R."/>
            <person name="Heyl A."/>
            <person name="Rumpler F."/>
            <person name="Villalobos L.I.A.C."/>
            <person name="Clay J.M."/>
            <person name="Skokan R."/>
            <person name="Toyoda A."/>
            <person name="Suzuki Y."/>
            <person name="Kagoshima H."/>
            <person name="Schijlen E."/>
            <person name="Tajeshwar N."/>
            <person name="Catarino B."/>
            <person name="Hetherington A.J."/>
            <person name="Saltykova A."/>
            <person name="Bonnot C."/>
            <person name="Breuninger H."/>
            <person name="Symeonidi A."/>
            <person name="Radhakrishnan G.V."/>
            <person name="Van Nieuwerburgh F."/>
            <person name="Deforce D."/>
            <person name="Chang C."/>
            <person name="Karol K.G."/>
            <person name="Hedrich R."/>
            <person name="Ulvskov P."/>
            <person name="Glockner G."/>
            <person name="Delwiche C.F."/>
            <person name="Petrasek J."/>
            <person name="Van de Peer Y."/>
            <person name="Friml J."/>
            <person name="Beilby M."/>
            <person name="Dolan L."/>
            <person name="Kohara Y."/>
            <person name="Sugano S."/>
            <person name="Fujiyama A."/>
            <person name="Delaux P.-M."/>
            <person name="Quint M."/>
            <person name="TheiBen G."/>
            <person name="Hagemann M."/>
            <person name="Harholt J."/>
            <person name="Dunand C."/>
            <person name="Zachgo S."/>
            <person name="Langdale J."/>
            <person name="Maumus F."/>
            <person name="Straeten D.V.D."/>
            <person name="Gould S.B."/>
            <person name="Rensing S.A."/>
        </authorList>
    </citation>
    <scope>NUCLEOTIDE SEQUENCE [LARGE SCALE GENOMIC DNA]</scope>
    <source>
        <strain evidence="2 3">S276</strain>
    </source>
</reference>
<evidence type="ECO:0000313" key="3">
    <source>
        <dbReference type="Proteomes" id="UP000265515"/>
    </source>
</evidence>
<gene>
    <name evidence="2" type="ORF">CBR_g20369</name>
</gene>
<organism evidence="2 3">
    <name type="scientific">Chara braunii</name>
    <name type="common">Braun's stonewort</name>
    <dbReference type="NCBI Taxonomy" id="69332"/>
    <lineage>
        <taxon>Eukaryota</taxon>
        <taxon>Viridiplantae</taxon>
        <taxon>Streptophyta</taxon>
        <taxon>Charophyceae</taxon>
        <taxon>Charales</taxon>
        <taxon>Characeae</taxon>
        <taxon>Chara</taxon>
    </lineage>
</organism>
<feature type="region of interest" description="Disordered" evidence="1">
    <location>
        <begin position="1"/>
        <end position="79"/>
    </location>
</feature>
<feature type="compositionally biased region" description="Basic and acidic residues" evidence="1">
    <location>
        <begin position="7"/>
        <end position="26"/>
    </location>
</feature>
<keyword evidence="3" id="KW-1185">Reference proteome</keyword>
<sequence>MGEFEGSMEHEKDKPAEVDEVAEKSSKTRRKPMTVRDESLDKLEEAHNQIHPPPEELAKKVGGLDKEGRAEGVMGEYQP</sequence>